<reference evidence="14" key="1">
    <citation type="submission" date="2015-09" db="EMBL/GenBank/DDBJ databases">
        <authorList>
            <person name="Wibberg D."/>
        </authorList>
    </citation>
    <scope>NUCLEOTIDE SEQUENCE [LARGE SCALE GENOMIC DNA]</scope>
    <source>
        <strain evidence="14">SD1D</strain>
    </source>
</reference>
<dbReference type="CDD" id="cd04164">
    <property type="entry name" value="trmE"/>
    <property type="match status" value="1"/>
</dbReference>
<feature type="domain" description="TrmE-type G" evidence="12">
    <location>
        <begin position="221"/>
        <end position="379"/>
    </location>
</feature>
<dbReference type="KEGG" id="hsd:SD1D_2423"/>
<dbReference type="NCBIfam" id="TIGR00231">
    <property type="entry name" value="small_GTP"/>
    <property type="match status" value="1"/>
</dbReference>
<dbReference type="SUPFAM" id="SSF52540">
    <property type="entry name" value="P-loop containing nucleoside triphosphate hydrolases"/>
    <property type="match status" value="1"/>
</dbReference>
<dbReference type="Gene3D" id="3.40.50.300">
    <property type="entry name" value="P-loop containing nucleotide triphosphate hydrolases"/>
    <property type="match status" value="1"/>
</dbReference>
<keyword evidence="14" id="KW-1185">Reference proteome</keyword>
<dbReference type="GO" id="GO:0046872">
    <property type="term" value="F:metal ion binding"/>
    <property type="evidence" value="ECO:0007669"/>
    <property type="project" value="UniProtKB-KW"/>
</dbReference>
<dbReference type="EMBL" id="LN879430">
    <property type="protein sequence ID" value="CUH93933.1"/>
    <property type="molecule type" value="Genomic_DNA"/>
</dbReference>
<comment type="caution">
    <text evidence="10">Lacks conserved residue(s) required for the propagation of feature annotation.</text>
</comment>
<dbReference type="InterPro" id="IPR006073">
    <property type="entry name" value="GTP-bd"/>
</dbReference>
<sequence>MKTDTIAAIATGASSGGISIIRISGDEAFNVIDKIYQSKKKNKLLSTENSHTIHYGYIVDENQIIDEVMVTLMKAPSTYTRENVVEINCHGGVVVTRKILETVLKHGVRLAEPGEFTKRAFLNGRIDLSQAEAVCDIINAKNELALKNSINQLKGRELEIIQTLRDGILRDMAFIEAALDDPEHISIDGFSDELLVKLDKYCEDLEKLISSSKNGRLITEGIKTVILGKPNAGKSSLLNILVREDRAIVTDIAGTTRDTLEETIQLNEITLNIIDTAGIRNTDDIVEKIGVKKAINVAQEADLIIYVIDSSAPLDENDELIFSLIKDKKAILLLNKSDLPSKISAEDIKKKTSNPIISTSFIEYTGLDQLENLIKDLFFKGEITINEDIFITNQRHIEAFKSALDALNMVRKSINDGMPEDFYSIDLMAAYDELGKILGENVEEDLINMIFSEFCMGK</sequence>
<dbReference type="Gene3D" id="1.20.120.430">
    <property type="entry name" value="tRNA modification GTPase MnmE domain 2"/>
    <property type="match status" value="1"/>
</dbReference>
<feature type="binding site" evidence="10">
    <location>
        <position position="235"/>
    </location>
    <ligand>
        <name>Mg(2+)</name>
        <dbReference type="ChEBI" id="CHEBI:18420"/>
    </ligand>
</feature>
<dbReference type="RefSeq" id="WP_058259140.1">
    <property type="nucleotide sequence ID" value="NZ_DUPS01000062.1"/>
</dbReference>
<dbReference type="GO" id="GO:0005525">
    <property type="term" value="F:GTP binding"/>
    <property type="evidence" value="ECO:0007669"/>
    <property type="project" value="UniProtKB-UniRule"/>
</dbReference>
<dbReference type="GO" id="GO:0005829">
    <property type="term" value="C:cytosol"/>
    <property type="evidence" value="ECO:0007669"/>
    <property type="project" value="TreeGrafter"/>
</dbReference>
<protein>
    <recommendedName>
        <fullName evidence="10">tRNA modification GTPase MnmE</fullName>
        <ecNumber evidence="10">3.6.-.-</ecNumber>
    </recommendedName>
</protein>
<keyword evidence="6 10" id="KW-0378">Hydrolase</keyword>
<feature type="binding site" evidence="10">
    <location>
        <position position="252"/>
    </location>
    <ligand>
        <name>K(+)</name>
        <dbReference type="ChEBI" id="CHEBI:29103"/>
    </ligand>
</feature>
<feature type="binding site" evidence="10">
    <location>
        <position position="250"/>
    </location>
    <ligand>
        <name>K(+)</name>
        <dbReference type="ChEBI" id="CHEBI:29103"/>
    </ligand>
</feature>
<evidence type="ECO:0000256" key="2">
    <source>
        <dbReference type="ARBA" id="ARBA00022490"/>
    </source>
</evidence>
<feature type="binding site" evidence="10">
    <location>
        <position position="86"/>
    </location>
    <ligand>
        <name>(6S)-5-formyl-5,6,7,8-tetrahydrofolate</name>
        <dbReference type="ChEBI" id="CHEBI:57457"/>
    </ligand>
</feature>
<dbReference type="InterPro" id="IPR025867">
    <property type="entry name" value="MnmE_helical"/>
</dbReference>
<dbReference type="SUPFAM" id="SSF116878">
    <property type="entry name" value="TrmE connector domain"/>
    <property type="match status" value="1"/>
</dbReference>
<feature type="binding site" evidence="10">
    <location>
        <begin position="250"/>
        <end position="256"/>
    </location>
    <ligand>
        <name>GTP</name>
        <dbReference type="ChEBI" id="CHEBI:37565"/>
    </ligand>
</feature>
<dbReference type="CDD" id="cd14858">
    <property type="entry name" value="TrmE_N"/>
    <property type="match status" value="1"/>
</dbReference>
<evidence type="ECO:0000256" key="10">
    <source>
        <dbReference type="HAMAP-Rule" id="MF_00379"/>
    </source>
</evidence>
<dbReference type="Proteomes" id="UP000196053">
    <property type="component" value="Chromosome I"/>
</dbReference>
<dbReference type="AlphaFoldDB" id="A0A0K8J9K0"/>
<dbReference type="PANTHER" id="PTHR42714:SF2">
    <property type="entry name" value="TRNA MODIFICATION GTPASE GTPBP3, MITOCHONDRIAL"/>
    <property type="match status" value="1"/>
</dbReference>
<dbReference type="GO" id="GO:0030488">
    <property type="term" value="P:tRNA methylation"/>
    <property type="evidence" value="ECO:0007669"/>
    <property type="project" value="TreeGrafter"/>
</dbReference>
<dbReference type="PANTHER" id="PTHR42714">
    <property type="entry name" value="TRNA MODIFICATION GTPASE GTPBP3"/>
    <property type="match status" value="1"/>
</dbReference>
<feature type="binding site" evidence="10">
    <location>
        <begin position="231"/>
        <end position="236"/>
    </location>
    <ligand>
        <name>GTP</name>
        <dbReference type="ChEBI" id="CHEBI:37565"/>
    </ligand>
</feature>
<keyword evidence="2 10" id="KW-0963">Cytoplasm</keyword>
<evidence type="ECO:0000256" key="6">
    <source>
        <dbReference type="ARBA" id="ARBA00022801"/>
    </source>
</evidence>
<proteinExistence type="inferred from homology"/>
<keyword evidence="3 10" id="KW-0819">tRNA processing</keyword>
<comment type="subunit">
    <text evidence="10">Homodimer. Heterotetramer of two MnmE and two MnmG subunits.</text>
</comment>
<keyword evidence="7 10" id="KW-0460">Magnesium</keyword>
<evidence type="ECO:0000313" key="13">
    <source>
        <dbReference type="EMBL" id="CUH93933.1"/>
    </source>
</evidence>
<comment type="function">
    <text evidence="10">Exhibits a very high intrinsic GTPase hydrolysis rate. Involved in the addition of a carboxymethylaminomethyl (cmnm) group at the wobble position (U34) of certain tRNAs, forming tRNA-cmnm(5)s(2)U34.</text>
</comment>
<dbReference type="GO" id="GO:0042802">
    <property type="term" value="F:identical protein binding"/>
    <property type="evidence" value="ECO:0007669"/>
    <property type="project" value="UniProtKB-ARBA"/>
</dbReference>
<dbReference type="PRINTS" id="PR00326">
    <property type="entry name" value="GTP1OBG"/>
</dbReference>
<name>A0A0K8J9K0_9FIRM</name>
<feature type="binding site" evidence="10">
    <location>
        <position position="125"/>
    </location>
    <ligand>
        <name>(6S)-5-formyl-5,6,7,8-tetrahydrofolate</name>
        <dbReference type="ChEBI" id="CHEBI:57457"/>
    </ligand>
</feature>
<keyword evidence="9 10" id="KW-0342">GTP-binding</keyword>
<dbReference type="Pfam" id="PF01926">
    <property type="entry name" value="MMR_HSR1"/>
    <property type="match status" value="1"/>
</dbReference>
<evidence type="ECO:0000259" key="12">
    <source>
        <dbReference type="PROSITE" id="PS51709"/>
    </source>
</evidence>
<dbReference type="GO" id="GO:0002098">
    <property type="term" value="P:tRNA wobble uridine modification"/>
    <property type="evidence" value="ECO:0007669"/>
    <property type="project" value="TreeGrafter"/>
</dbReference>
<dbReference type="InterPro" id="IPR004520">
    <property type="entry name" value="GTPase_MnmE"/>
</dbReference>
<dbReference type="EC" id="3.6.-.-" evidence="10"/>
<dbReference type="InterPro" id="IPR005225">
    <property type="entry name" value="Small_GTP-bd"/>
</dbReference>
<feature type="binding site" evidence="10">
    <location>
        <position position="256"/>
    </location>
    <ligand>
        <name>Mg(2+)</name>
        <dbReference type="ChEBI" id="CHEBI:18420"/>
    </ligand>
</feature>
<dbReference type="HAMAP" id="MF_00379">
    <property type="entry name" value="GTPase_MnmE"/>
    <property type="match status" value="1"/>
</dbReference>
<evidence type="ECO:0000256" key="5">
    <source>
        <dbReference type="ARBA" id="ARBA00022741"/>
    </source>
</evidence>
<dbReference type="NCBIfam" id="TIGR00450">
    <property type="entry name" value="mnmE_trmE_thdF"/>
    <property type="match status" value="1"/>
</dbReference>
<dbReference type="InterPro" id="IPR027266">
    <property type="entry name" value="TrmE/GcvT-like"/>
</dbReference>
<evidence type="ECO:0000256" key="9">
    <source>
        <dbReference type="ARBA" id="ARBA00023134"/>
    </source>
</evidence>
<dbReference type="PROSITE" id="PS51709">
    <property type="entry name" value="G_TRME"/>
    <property type="match status" value="1"/>
</dbReference>
<keyword evidence="8 10" id="KW-0630">Potassium</keyword>
<keyword evidence="4 10" id="KW-0479">Metal-binding</keyword>
<dbReference type="FunFam" id="3.30.1360.120:FF:000003">
    <property type="entry name" value="tRNA modification GTPase MnmE"/>
    <property type="match status" value="1"/>
</dbReference>
<dbReference type="InterPro" id="IPR031168">
    <property type="entry name" value="G_TrmE"/>
</dbReference>
<gene>
    <name evidence="10 13" type="primary">mnmE</name>
    <name evidence="10" type="synonym">trmE</name>
    <name evidence="13" type="ORF">SD1D_2423</name>
</gene>
<feature type="binding site" evidence="10">
    <location>
        <begin position="275"/>
        <end position="278"/>
    </location>
    <ligand>
        <name>GTP</name>
        <dbReference type="ChEBI" id="CHEBI:37565"/>
    </ligand>
</feature>
<dbReference type="GO" id="GO:0003924">
    <property type="term" value="F:GTPase activity"/>
    <property type="evidence" value="ECO:0007669"/>
    <property type="project" value="UniProtKB-UniRule"/>
</dbReference>
<keyword evidence="5 10" id="KW-0547">Nucleotide-binding</keyword>
<evidence type="ECO:0000313" key="14">
    <source>
        <dbReference type="Proteomes" id="UP000196053"/>
    </source>
</evidence>
<comment type="subcellular location">
    <subcellularLocation>
        <location evidence="10">Cytoplasm</location>
    </subcellularLocation>
</comment>
<dbReference type="Pfam" id="PF10396">
    <property type="entry name" value="TrmE_N"/>
    <property type="match status" value="1"/>
</dbReference>
<dbReference type="Gene3D" id="3.30.1360.120">
    <property type="entry name" value="Probable tRNA modification gtpase trme, domain 1"/>
    <property type="match status" value="1"/>
</dbReference>
<comment type="similarity">
    <text evidence="1 10 11">Belongs to the TRAFAC class TrmE-Era-EngA-EngB-Septin-like GTPase superfamily. TrmE GTPase family.</text>
</comment>
<dbReference type="InterPro" id="IPR027417">
    <property type="entry name" value="P-loop_NTPase"/>
</dbReference>
<comment type="cofactor">
    <cofactor evidence="10">
        <name>K(+)</name>
        <dbReference type="ChEBI" id="CHEBI:29103"/>
    </cofactor>
    <text evidence="10">Binds 1 potassium ion per subunit.</text>
</comment>
<evidence type="ECO:0000256" key="4">
    <source>
        <dbReference type="ARBA" id="ARBA00022723"/>
    </source>
</evidence>
<feature type="binding site" evidence="10">
    <location>
        <position position="22"/>
    </location>
    <ligand>
        <name>(6S)-5-formyl-5,6,7,8-tetrahydrofolate</name>
        <dbReference type="ChEBI" id="CHEBI:57457"/>
    </ligand>
</feature>
<accession>A0A0K8J9K0</accession>
<feature type="binding site" evidence="10">
    <location>
        <position position="255"/>
    </location>
    <ligand>
        <name>K(+)</name>
        <dbReference type="ChEBI" id="CHEBI:29103"/>
    </ligand>
</feature>
<organism evidence="13 14">
    <name type="scientific">Herbinix luporum</name>
    <dbReference type="NCBI Taxonomy" id="1679721"/>
    <lineage>
        <taxon>Bacteria</taxon>
        <taxon>Bacillati</taxon>
        <taxon>Bacillota</taxon>
        <taxon>Clostridia</taxon>
        <taxon>Lachnospirales</taxon>
        <taxon>Lachnospiraceae</taxon>
        <taxon>Herbinix</taxon>
    </lineage>
</organism>
<evidence type="ECO:0000256" key="7">
    <source>
        <dbReference type="ARBA" id="ARBA00022842"/>
    </source>
</evidence>
<evidence type="ECO:0000256" key="1">
    <source>
        <dbReference type="ARBA" id="ARBA00011043"/>
    </source>
</evidence>
<dbReference type="Pfam" id="PF12631">
    <property type="entry name" value="MnmE_helical"/>
    <property type="match status" value="1"/>
</dbReference>
<evidence type="ECO:0000256" key="8">
    <source>
        <dbReference type="ARBA" id="ARBA00022958"/>
    </source>
</evidence>
<feature type="binding site" evidence="10">
    <location>
        <position position="231"/>
    </location>
    <ligand>
        <name>K(+)</name>
        <dbReference type="ChEBI" id="CHEBI:29103"/>
    </ligand>
</feature>
<dbReference type="InterPro" id="IPR018948">
    <property type="entry name" value="GTP-bd_TrmE_N"/>
</dbReference>
<feature type="binding site" evidence="10">
    <location>
        <position position="458"/>
    </location>
    <ligand>
        <name>(6S)-5-formyl-5,6,7,8-tetrahydrofolate</name>
        <dbReference type="ChEBI" id="CHEBI:57457"/>
    </ligand>
</feature>
<dbReference type="OrthoDB" id="9805918at2"/>
<evidence type="ECO:0000256" key="3">
    <source>
        <dbReference type="ARBA" id="ARBA00022694"/>
    </source>
</evidence>
<evidence type="ECO:0000256" key="11">
    <source>
        <dbReference type="RuleBase" id="RU003313"/>
    </source>
</evidence>
<dbReference type="InterPro" id="IPR027368">
    <property type="entry name" value="MnmE_dom2"/>
</dbReference>
<dbReference type="FunFam" id="3.40.50.300:FF:000494">
    <property type="entry name" value="tRNA modification GTPase MnmE"/>
    <property type="match status" value="1"/>
</dbReference>